<comment type="caution">
    <text evidence="1">The sequence shown here is derived from an EMBL/GenBank/DDBJ whole genome shotgun (WGS) entry which is preliminary data.</text>
</comment>
<keyword evidence="2" id="KW-1185">Reference proteome</keyword>
<reference evidence="1" key="2">
    <citation type="submission" date="2020-09" db="EMBL/GenBank/DDBJ databases">
        <authorList>
            <person name="Sun Q."/>
            <person name="Zhou Y."/>
        </authorList>
    </citation>
    <scope>NUCLEOTIDE SEQUENCE</scope>
    <source>
        <strain evidence="1">CGMCC 1.12987</strain>
    </source>
</reference>
<name>A0A917LI79_9BACL</name>
<gene>
    <name evidence="1" type="ORF">GCM10010916_48230</name>
</gene>
<reference evidence="1" key="1">
    <citation type="journal article" date="2014" name="Int. J. Syst. Evol. Microbiol.">
        <title>Complete genome sequence of Corynebacterium casei LMG S-19264T (=DSM 44701T), isolated from a smear-ripened cheese.</title>
        <authorList>
            <consortium name="US DOE Joint Genome Institute (JGI-PGF)"/>
            <person name="Walter F."/>
            <person name="Albersmeier A."/>
            <person name="Kalinowski J."/>
            <person name="Ruckert C."/>
        </authorList>
    </citation>
    <scope>NUCLEOTIDE SEQUENCE</scope>
    <source>
        <strain evidence="1">CGMCC 1.12987</strain>
    </source>
</reference>
<organism evidence="1 2">
    <name type="scientific">Paenibacillus abyssi</name>
    <dbReference type="NCBI Taxonomy" id="1340531"/>
    <lineage>
        <taxon>Bacteria</taxon>
        <taxon>Bacillati</taxon>
        <taxon>Bacillota</taxon>
        <taxon>Bacilli</taxon>
        <taxon>Bacillales</taxon>
        <taxon>Paenibacillaceae</taxon>
        <taxon>Paenibacillus</taxon>
    </lineage>
</organism>
<evidence type="ECO:0000313" key="2">
    <source>
        <dbReference type="Proteomes" id="UP000644756"/>
    </source>
</evidence>
<evidence type="ECO:0000313" key="1">
    <source>
        <dbReference type="EMBL" id="GGG26186.1"/>
    </source>
</evidence>
<proteinExistence type="predicted"/>
<sequence length="82" mass="9619">MFTRDGERINVKDYTTENRSSFLKGSVDDYVSYLCSCCWLDYLFQSLHVFFLCDVDLSGFRYNRVYLLEASAKKQSEQDSLS</sequence>
<dbReference type="EMBL" id="BMGR01000025">
    <property type="protein sequence ID" value="GGG26186.1"/>
    <property type="molecule type" value="Genomic_DNA"/>
</dbReference>
<protein>
    <submittedName>
        <fullName evidence="1">Uncharacterized protein</fullName>
    </submittedName>
</protein>
<dbReference type="Proteomes" id="UP000644756">
    <property type="component" value="Unassembled WGS sequence"/>
</dbReference>
<accession>A0A917LI79</accession>
<dbReference type="AlphaFoldDB" id="A0A917LI79"/>